<evidence type="ECO:0000256" key="2">
    <source>
        <dbReference type="ARBA" id="ARBA00023125"/>
    </source>
</evidence>
<dbReference type="GO" id="GO:0003700">
    <property type="term" value="F:DNA-binding transcription factor activity"/>
    <property type="evidence" value="ECO:0007669"/>
    <property type="project" value="InterPro"/>
</dbReference>
<dbReference type="AlphaFoldDB" id="A0A318LKM6"/>
<dbReference type="Pfam" id="PF12833">
    <property type="entry name" value="HTH_18"/>
    <property type="match status" value="1"/>
</dbReference>
<dbReference type="PANTHER" id="PTHR46796">
    <property type="entry name" value="HTH-TYPE TRANSCRIPTIONAL ACTIVATOR RHAS-RELATED"/>
    <property type="match status" value="1"/>
</dbReference>
<protein>
    <recommendedName>
        <fullName evidence="4">HTH araC/xylS-type domain-containing protein</fullName>
    </recommendedName>
</protein>
<dbReference type="PANTHER" id="PTHR46796:SF12">
    <property type="entry name" value="HTH-TYPE DNA-BINDING TRANSCRIPTIONAL ACTIVATOR EUTR"/>
    <property type="match status" value="1"/>
</dbReference>
<dbReference type="InterPro" id="IPR018060">
    <property type="entry name" value="HTH_AraC"/>
</dbReference>
<evidence type="ECO:0000259" key="4">
    <source>
        <dbReference type="PROSITE" id="PS01124"/>
    </source>
</evidence>
<organism evidence="5 6">
    <name type="scientific">Prauserella flavalba</name>
    <dbReference type="NCBI Taxonomy" id="1477506"/>
    <lineage>
        <taxon>Bacteria</taxon>
        <taxon>Bacillati</taxon>
        <taxon>Actinomycetota</taxon>
        <taxon>Actinomycetes</taxon>
        <taxon>Pseudonocardiales</taxon>
        <taxon>Pseudonocardiaceae</taxon>
        <taxon>Prauserella</taxon>
    </lineage>
</organism>
<dbReference type="GO" id="GO:0043565">
    <property type="term" value="F:sequence-specific DNA binding"/>
    <property type="evidence" value="ECO:0007669"/>
    <property type="project" value="InterPro"/>
</dbReference>
<gene>
    <name evidence="5" type="ORF">BA062_22555</name>
</gene>
<accession>A0A318LKM6</accession>
<dbReference type="Gene3D" id="1.10.10.60">
    <property type="entry name" value="Homeodomain-like"/>
    <property type="match status" value="1"/>
</dbReference>
<keyword evidence="3" id="KW-0804">Transcription</keyword>
<evidence type="ECO:0000256" key="1">
    <source>
        <dbReference type="ARBA" id="ARBA00023015"/>
    </source>
</evidence>
<keyword evidence="2" id="KW-0238">DNA-binding</keyword>
<dbReference type="SMART" id="SM00342">
    <property type="entry name" value="HTH_ARAC"/>
    <property type="match status" value="1"/>
</dbReference>
<evidence type="ECO:0000313" key="6">
    <source>
        <dbReference type="Proteomes" id="UP000247892"/>
    </source>
</evidence>
<dbReference type="Proteomes" id="UP000247892">
    <property type="component" value="Unassembled WGS sequence"/>
</dbReference>
<feature type="domain" description="HTH araC/xylS-type" evidence="4">
    <location>
        <begin position="1"/>
        <end position="97"/>
    </location>
</feature>
<dbReference type="SUPFAM" id="SSF46689">
    <property type="entry name" value="Homeodomain-like"/>
    <property type="match status" value="1"/>
</dbReference>
<dbReference type="InterPro" id="IPR009057">
    <property type="entry name" value="Homeodomain-like_sf"/>
</dbReference>
<keyword evidence="1" id="KW-0805">Transcription regulation</keyword>
<dbReference type="InterPro" id="IPR050204">
    <property type="entry name" value="AraC_XylS_family_regulators"/>
</dbReference>
<proteinExistence type="predicted"/>
<dbReference type="EMBL" id="MASU01000009">
    <property type="protein sequence ID" value="PXY28643.1"/>
    <property type="molecule type" value="Genomic_DNA"/>
</dbReference>
<reference evidence="5 6" key="1">
    <citation type="submission" date="2016-07" db="EMBL/GenBank/DDBJ databases">
        <title>Draft genome sequence of Prauserella sp. YIM 121212, isolated from alkaline soil.</title>
        <authorList>
            <person name="Ruckert C."/>
            <person name="Albersmeier A."/>
            <person name="Jiang C.-L."/>
            <person name="Jiang Y."/>
            <person name="Kalinowski J."/>
            <person name="Schneider O."/>
            <person name="Winkler A."/>
            <person name="Zotchev S.B."/>
        </authorList>
    </citation>
    <scope>NUCLEOTIDE SEQUENCE [LARGE SCALE GENOMIC DNA]</scope>
    <source>
        <strain evidence="5 6">YIM 121212</strain>
    </source>
</reference>
<sequence>MERCPRAGSGSLTEIAGAVGLTRLALHDAFREHCGMTPQQYLRLVRLDGVRADLLAAPLAGVTIDEVALRWGFAHNRAFLLWYRERFGEWPAQTLRR</sequence>
<dbReference type="PROSITE" id="PS01124">
    <property type="entry name" value="HTH_ARAC_FAMILY_2"/>
    <property type="match status" value="1"/>
</dbReference>
<keyword evidence="6" id="KW-1185">Reference proteome</keyword>
<comment type="caution">
    <text evidence="5">The sequence shown here is derived from an EMBL/GenBank/DDBJ whole genome shotgun (WGS) entry which is preliminary data.</text>
</comment>
<evidence type="ECO:0000256" key="3">
    <source>
        <dbReference type="ARBA" id="ARBA00023163"/>
    </source>
</evidence>
<evidence type="ECO:0000313" key="5">
    <source>
        <dbReference type="EMBL" id="PXY28643.1"/>
    </source>
</evidence>
<name>A0A318LKM6_9PSEU</name>